<evidence type="ECO:0000313" key="1">
    <source>
        <dbReference type="EMBL" id="KAJ7761192.1"/>
    </source>
</evidence>
<dbReference type="AlphaFoldDB" id="A0AAD7JBB3"/>
<evidence type="ECO:0000313" key="2">
    <source>
        <dbReference type="Proteomes" id="UP001215280"/>
    </source>
</evidence>
<feature type="non-terminal residue" evidence="1">
    <location>
        <position position="1"/>
    </location>
</feature>
<organism evidence="1 2">
    <name type="scientific">Mycena maculata</name>
    <dbReference type="NCBI Taxonomy" id="230809"/>
    <lineage>
        <taxon>Eukaryota</taxon>
        <taxon>Fungi</taxon>
        <taxon>Dikarya</taxon>
        <taxon>Basidiomycota</taxon>
        <taxon>Agaricomycotina</taxon>
        <taxon>Agaricomycetes</taxon>
        <taxon>Agaricomycetidae</taxon>
        <taxon>Agaricales</taxon>
        <taxon>Marasmiineae</taxon>
        <taxon>Mycenaceae</taxon>
        <taxon>Mycena</taxon>
    </lineage>
</organism>
<feature type="non-terminal residue" evidence="1">
    <location>
        <position position="131"/>
    </location>
</feature>
<sequence length="131" mass="14934">CPDCQLEFACHWPLVHSEHTQSPCEGGYDGLPQCVLNHELIKDNEWDARMLRLSRIPLGYCVPLRAYRWIPARLPLTGWVSLKNVTWAERFQSQITADFPTAPVSASMRRMSGILSMPMTALYALECLSRN</sequence>
<name>A0AAD7JBB3_9AGAR</name>
<dbReference type="EMBL" id="JARJLG010000046">
    <property type="protein sequence ID" value="KAJ7761192.1"/>
    <property type="molecule type" value="Genomic_DNA"/>
</dbReference>
<proteinExistence type="predicted"/>
<comment type="caution">
    <text evidence="1">The sequence shown here is derived from an EMBL/GenBank/DDBJ whole genome shotgun (WGS) entry which is preliminary data.</text>
</comment>
<dbReference type="Proteomes" id="UP001215280">
    <property type="component" value="Unassembled WGS sequence"/>
</dbReference>
<protein>
    <submittedName>
        <fullName evidence="1">Uncharacterized protein</fullName>
    </submittedName>
</protein>
<keyword evidence="2" id="KW-1185">Reference proteome</keyword>
<gene>
    <name evidence="1" type="ORF">DFH07DRAFT_704973</name>
</gene>
<accession>A0AAD7JBB3</accession>
<reference evidence="1" key="1">
    <citation type="submission" date="2023-03" db="EMBL/GenBank/DDBJ databases">
        <title>Massive genome expansion in bonnet fungi (Mycena s.s.) driven by repeated elements and novel gene families across ecological guilds.</title>
        <authorList>
            <consortium name="Lawrence Berkeley National Laboratory"/>
            <person name="Harder C.B."/>
            <person name="Miyauchi S."/>
            <person name="Viragh M."/>
            <person name="Kuo A."/>
            <person name="Thoen E."/>
            <person name="Andreopoulos B."/>
            <person name="Lu D."/>
            <person name="Skrede I."/>
            <person name="Drula E."/>
            <person name="Henrissat B."/>
            <person name="Morin E."/>
            <person name="Kohler A."/>
            <person name="Barry K."/>
            <person name="LaButti K."/>
            <person name="Morin E."/>
            <person name="Salamov A."/>
            <person name="Lipzen A."/>
            <person name="Mereny Z."/>
            <person name="Hegedus B."/>
            <person name="Baldrian P."/>
            <person name="Stursova M."/>
            <person name="Weitz H."/>
            <person name="Taylor A."/>
            <person name="Grigoriev I.V."/>
            <person name="Nagy L.G."/>
            <person name="Martin F."/>
            <person name="Kauserud H."/>
        </authorList>
    </citation>
    <scope>NUCLEOTIDE SEQUENCE</scope>
    <source>
        <strain evidence="1">CBHHK188m</strain>
    </source>
</reference>